<dbReference type="InterPro" id="IPR029044">
    <property type="entry name" value="Nucleotide-diphossugar_trans"/>
</dbReference>
<reference evidence="3" key="1">
    <citation type="journal article" date="2019" name="PLoS Negl. Trop. Dis.">
        <title>Revisiting the worldwide diversity of Leptospira species in the environment.</title>
        <authorList>
            <person name="Vincent A.T."/>
            <person name="Schiettekatte O."/>
            <person name="Bourhy P."/>
            <person name="Veyrier F.J."/>
            <person name="Picardeau M."/>
        </authorList>
    </citation>
    <scope>NUCLEOTIDE SEQUENCE [LARGE SCALE GENOMIC DNA]</scope>
    <source>
        <strain evidence="3">201800272</strain>
    </source>
</reference>
<keyword evidence="3" id="KW-1185">Reference proteome</keyword>
<evidence type="ECO:0000256" key="1">
    <source>
        <dbReference type="SAM" id="Phobius"/>
    </source>
</evidence>
<keyword evidence="1" id="KW-0812">Transmembrane</keyword>
<protein>
    <submittedName>
        <fullName evidence="2">Glycosyl transferase</fullName>
    </submittedName>
</protein>
<dbReference type="Gene3D" id="3.90.550.10">
    <property type="entry name" value="Spore Coat Polysaccharide Biosynthesis Protein SpsA, Chain A"/>
    <property type="match status" value="1"/>
</dbReference>
<comment type="caution">
    <text evidence="2">The sequence shown here is derived from an EMBL/GenBank/DDBJ whole genome shotgun (WGS) entry which is preliminary data.</text>
</comment>
<dbReference type="Proteomes" id="UP000298200">
    <property type="component" value="Unassembled WGS sequence"/>
</dbReference>
<evidence type="ECO:0000313" key="2">
    <source>
        <dbReference type="EMBL" id="TGL16499.1"/>
    </source>
</evidence>
<name>A0ABY2M076_9LEPT</name>
<keyword evidence="1" id="KW-0472">Membrane</keyword>
<sequence length="332" mass="39798">MAKSLLEKDPKSFLYIFAFDDECKENLEKISIPNTKVISLKEFETPQLLSIKSTRTAGEYCWTCTPWIIKHCLEKYNIGHCTYVDADLYFFENPQPLLDEANKGSVLLTEHRYSKRYDQTKTSGRFCVQFLKIKKDENGLAALNWWADRCIEWCYARTEDGKFGDQMYLDDWETRFNGVHVLKHLGGGVAPWNFEKYRFVDISGQNYKFQEISTGSQFNLIFYHFHEVKLRESKLRILTNYYLPSENFLIHKHYYRELEIGFNFLTNFNINSEKHSDLTINLLENIYEEREDSWNRYTKGKRRLFRLWLLSVIVIMMIFSFLFVFEYFYLIN</sequence>
<dbReference type="GO" id="GO:0016740">
    <property type="term" value="F:transferase activity"/>
    <property type="evidence" value="ECO:0007669"/>
    <property type="project" value="UniProtKB-KW"/>
</dbReference>
<proteinExistence type="predicted"/>
<keyword evidence="2" id="KW-0808">Transferase</keyword>
<organism evidence="2 3">
    <name type="scientific">Leptospira yanagawae</name>
    <dbReference type="NCBI Taxonomy" id="293069"/>
    <lineage>
        <taxon>Bacteria</taxon>
        <taxon>Pseudomonadati</taxon>
        <taxon>Spirochaetota</taxon>
        <taxon>Spirochaetia</taxon>
        <taxon>Leptospirales</taxon>
        <taxon>Leptospiraceae</taxon>
        <taxon>Leptospira</taxon>
    </lineage>
</organism>
<evidence type="ECO:0000313" key="3">
    <source>
        <dbReference type="Proteomes" id="UP000298200"/>
    </source>
</evidence>
<gene>
    <name evidence="2" type="ORF">EHQ46_18470</name>
</gene>
<dbReference type="RefSeq" id="WP_135637672.1">
    <property type="nucleotide sequence ID" value="NZ_RQFU01000028.1"/>
</dbReference>
<dbReference type="EMBL" id="RQFU01000028">
    <property type="protein sequence ID" value="TGL16499.1"/>
    <property type="molecule type" value="Genomic_DNA"/>
</dbReference>
<feature type="transmembrane region" description="Helical" evidence="1">
    <location>
        <begin position="307"/>
        <end position="330"/>
    </location>
</feature>
<dbReference type="SUPFAM" id="SSF53448">
    <property type="entry name" value="Nucleotide-diphospho-sugar transferases"/>
    <property type="match status" value="1"/>
</dbReference>
<keyword evidence="1" id="KW-1133">Transmembrane helix</keyword>
<accession>A0ABY2M076</accession>